<comment type="caution">
    <text evidence="1">The sequence shown here is derived from an EMBL/GenBank/DDBJ whole genome shotgun (WGS) entry which is preliminary data.</text>
</comment>
<reference evidence="1 2" key="1">
    <citation type="submission" date="2017-08" db="EMBL/GenBank/DDBJ databases">
        <title>Draft genome sequences of 64 type strains of genus Staph aureus.</title>
        <authorList>
            <person name="Cole K."/>
            <person name="Golubchik T."/>
            <person name="Russell J."/>
            <person name="Foster D."/>
            <person name="Llewelyn M."/>
            <person name="Wilson D."/>
            <person name="Crook D."/>
            <person name="Paul J."/>
        </authorList>
    </citation>
    <scope>NUCLEOTIDE SEQUENCE [LARGE SCALE GENOMIC DNA]</scope>
    <source>
        <strain evidence="1 2">DSM 21968</strain>
    </source>
</reference>
<evidence type="ECO:0008006" key="3">
    <source>
        <dbReference type="Google" id="ProtNLM"/>
    </source>
</evidence>
<protein>
    <recommendedName>
        <fullName evidence="3">Rho termination factor N-terminal domain-containing protein</fullName>
    </recommendedName>
</protein>
<proteinExistence type="predicted"/>
<evidence type="ECO:0000313" key="1">
    <source>
        <dbReference type="EMBL" id="PNZ29054.1"/>
    </source>
</evidence>
<dbReference type="AlphaFoldDB" id="A0A2K3YUR5"/>
<sequence length="384" mass="44761">MGEDMNQENDFLSGLLEGLTDEERAEFEKAMMERGILPEQPNSIIELMSATTVEEIKALCKAHGIKGYSGMKKDEMLVHFIDELVTDAYIKEEIDKMSNDQRLAFALTHHYSKEMLPFISPITFPDCYLVFNVDEEDNGLSVLEIPAEIAERVEAYIEQEDATLQALIRKYRVFEAATNLYGLYSYTQLQNVFKTYLDEDNTLMDIQRFVKRCERIAPENVNYRLVNGAIVSLGLQLEEDEFAHFLKEAHYYMPETVEDMLYFEKNVFNLPDEDMIDFLSWLDRSVIKDNNFGATPDQLNIELLTMMKHAISYDMVADVMLSLVNDGILRKRVTATHQNKVKPIFMKMRNWVFHGHTFDEYMEILDKEYKYDSSKIIDINDHRS</sequence>
<name>A0A2K3YUR5_9STAP</name>
<keyword evidence="2" id="KW-1185">Reference proteome</keyword>
<dbReference type="EMBL" id="PPRF01000017">
    <property type="protein sequence ID" value="PNZ29054.1"/>
    <property type="molecule type" value="Genomic_DNA"/>
</dbReference>
<dbReference type="Proteomes" id="UP000242752">
    <property type="component" value="Unassembled WGS sequence"/>
</dbReference>
<gene>
    <name evidence="1" type="ORF">CD122_02680</name>
</gene>
<accession>A0A2K3YUR5</accession>
<organism evidence="1 2">
    <name type="scientific">Staphylococcus rostri</name>
    <dbReference type="NCBI Taxonomy" id="522262"/>
    <lineage>
        <taxon>Bacteria</taxon>
        <taxon>Bacillati</taxon>
        <taxon>Bacillota</taxon>
        <taxon>Bacilli</taxon>
        <taxon>Bacillales</taxon>
        <taxon>Staphylococcaceae</taxon>
        <taxon>Staphylococcus</taxon>
    </lineage>
</organism>
<evidence type="ECO:0000313" key="2">
    <source>
        <dbReference type="Proteomes" id="UP000242752"/>
    </source>
</evidence>